<reference evidence="2" key="1">
    <citation type="journal article" date="2023" name="Nat. Plants">
        <title>Single-cell RNA sequencing provides a high-resolution roadmap for understanding the multicellular compartmentation of specialized metabolism.</title>
        <authorList>
            <person name="Sun S."/>
            <person name="Shen X."/>
            <person name="Li Y."/>
            <person name="Li Y."/>
            <person name="Wang S."/>
            <person name="Li R."/>
            <person name="Zhang H."/>
            <person name="Shen G."/>
            <person name="Guo B."/>
            <person name="Wei J."/>
            <person name="Xu J."/>
            <person name="St-Pierre B."/>
            <person name="Chen S."/>
            <person name="Sun C."/>
        </authorList>
    </citation>
    <scope>NUCLEOTIDE SEQUENCE [LARGE SCALE GENOMIC DNA]</scope>
</reference>
<keyword evidence="2" id="KW-1185">Reference proteome</keyword>
<organism evidence="1 2">
    <name type="scientific">Catharanthus roseus</name>
    <name type="common">Madagascar periwinkle</name>
    <name type="synonym">Vinca rosea</name>
    <dbReference type="NCBI Taxonomy" id="4058"/>
    <lineage>
        <taxon>Eukaryota</taxon>
        <taxon>Viridiplantae</taxon>
        <taxon>Streptophyta</taxon>
        <taxon>Embryophyta</taxon>
        <taxon>Tracheophyta</taxon>
        <taxon>Spermatophyta</taxon>
        <taxon>Magnoliopsida</taxon>
        <taxon>eudicotyledons</taxon>
        <taxon>Gunneridae</taxon>
        <taxon>Pentapetalae</taxon>
        <taxon>asterids</taxon>
        <taxon>lamiids</taxon>
        <taxon>Gentianales</taxon>
        <taxon>Apocynaceae</taxon>
        <taxon>Rauvolfioideae</taxon>
        <taxon>Vinceae</taxon>
        <taxon>Catharanthinae</taxon>
        <taxon>Catharanthus</taxon>
    </lineage>
</organism>
<name>A0ACC0BC86_CATRO</name>
<dbReference type="Proteomes" id="UP001060085">
    <property type="component" value="Linkage Group LG03"/>
</dbReference>
<protein>
    <submittedName>
        <fullName evidence="1">Uncharacterized protein</fullName>
    </submittedName>
</protein>
<evidence type="ECO:0000313" key="1">
    <source>
        <dbReference type="EMBL" id="KAI5670261.1"/>
    </source>
</evidence>
<evidence type="ECO:0000313" key="2">
    <source>
        <dbReference type="Proteomes" id="UP001060085"/>
    </source>
</evidence>
<comment type="caution">
    <text evidence="1">The sequence shown here is derived from an EMBL/GenBank/DDBJ whole genome shotgun (WGS) entry which is preliminary data.</text>
</comment>
<dbReference type="EMBL" id="CM044703">
    <property type="protein sequence ID" value="KAI5670261.1"/>
    <property type="molecule type" value="Genomic_DNA"/>
</dbReference>
<gene>
    <name evidence="1" type="ORF">M9H77_10625</name>
</gene>
<sequence>MQMKSLLWAATLCLFSLEIVCFAQNNQSAGFISIDCGLAEGIIYKDNKTGINYTSDSTFINAGEIRNIPTNYAGEDSDRQLRTIRSFPNGNRNCYNLSKGIAGESKGKSYLIRAIFMYGNYDSRNQIPKFDLHIGVEFWTSVEPRASDDVVMKEIIHVPSSNYLYLCLVDTGNGKPFISAIEVRGMNEMVYPTSDSRQSLSFAYRYNYAPINNSQEVIRYPDDVYDRMWYPPPSNTWRAINTTSTINQNNIHQPPIIVMRSAIKASSDMENIDIFPGGDPNTLFHTYLHFAELEQLPNSQTRQIVIYINGRWISTLRPRYLVTDTVYDAGGITGSTVPNNFSLVRPENSNLPPFINAMEMYRVVPFLQSQTEESNVRAIVNIQSTYGIKRSNWQGDPCLPKVYMWEGLGCIVSDDKSIAPTIKDLNLSSSGLSGNLSLVISELTSLENLDLSNNNLTGPIPEFLAEIRSLKVLNLTGNKFDGSIPQKLIDRGNNGLLLRIEGYETNCESGEGSNCNKNKSKKLIIALVTSLVGCLIILAALIVFWRLRRTKNQVKKLDSVSKDGILESKNIRLTYSQILEITNNFERVLGKGGFGTVYHGFHAGIEVAVKILSPSSVQGYREFQTEAELLTRVHHRNLTSLVGYCYDDDKMALVYEYMANGNLRELLSDERTSTLSWLGRLHIALDAAQGLDYLHNGCKPPIIHRDIKSTNILLNEKFEAKLADFGLSRAFSAEDGSFVSTKVVGTIGYVDPEYYESNRLHEKSDIYSLGIVFLELITGKSAVFRDDEDERRHLSHWVNLLVVTGDIERIVDGRLEDDYAVNSAWKALELGMACSSPSSSKRPTMGHVLKELTECLSAEESRIKERQRLVVNTEERDLADVNLMSSDTQLGPR</sequence>
<accession>A0ACC0BC86</accession>
<proteinExistence type="predicted"/>